<dbReference type="EMBL" id="BMSV01000020">
    <property type="protein sequence ID" value="GGQ33018.1"/>
    <property type="molecule type" value="Genomic_DNA"/>
</dbReference>
<feature type="transmembrane region" description="Helical" evidence="1">
    <location>
        <begin position="130"/>
        <end position="150"/>
    </location>
</feature>
<keyword evidence="3" id="KW-1185">Reference proteome</keyword>
<evidence type="ECO:0000313" key="2">
    <source>
        <dbReference type="EMBL" id="GGQ33018.1"/>
    </source>
</evidence>
<protein>
    <submittedName>
        <fullName evidence="2">Uncharacterized protein</fullName>
    </submittedName>
</protein>
<sequence>MPNRVWPVRPNESKFNYYNGIFGFDLRGCTRTDDSERFFATRWFIFNLLPLIPLQRYYLSETRVSSQQYTGQIEHVFANSVYKVHGRSRLHVGEIVRTYAYAWLVAPALVIVPVVHLMETTDRADDSTDIWLIIGALLWPFIGIFLVVLLPEVFRKFQRSPRPVSWRAEPPDH</sequence>
<feature type="transmembrane region" description="Helical" evidence="1">
    <location>
        <begin position="99"/>
        <end position="118"/>
    </location>
</feature>
<dbReference type="Proteomes" id="UP000654123">
    <property type="component" value="Unassembled WGS sequence"/>
</dbReference>
<keyword evidence="1" id="KW-0812">Transmembrane</keyword>
<organism evidence="2 3">
    <name type="scientific">Streptomyces roseolilacinus</name>
    <dbReference type="NCBI Taxonomy" id="66904"/>
    <lineage>
        <taxon>Bacteria</taxon>
        <taxon>Bacillati</taxon>
        <taxon>Actinomycetota</taxon>
        <taxon>Actinomycetes</taxon>
        <taxon>Kitasatosporales</taxon>
        <taxon>Streptomycetaceae</taxon>
        <taxon>Streptomyces</taxon>
    </lineage>
</organism>
<evidence type="ECO:0000256" key="1">
    <source>
        <dbReference type="SAM" id="Phobius"/>
    </source>
</evidence>
<keyword evidence="1" id="KW-0472">Membrane</keyword>
<accession>A0A918EMH9</accession>
<evidence type="ECO:0000313" key="3">
    <source>
        <dbReference type="Proteomes" id="UP000654123"/>
    </source>
</evidence>
<dbReference type="AlphaFoldDB" id="A0A918EMH9"/>
<reference evidence="2" key="2">
    <citation type="submission" date="2020-09" db="EMBL/GenBank/DDBJ databases">
        <authorList>
            <person name="Sun Q."/>
            <person name="Ohkuma M."/>
        </authorList>
    </citation>
    <scope>NUCLEOTIDE SEQUENCE</scope>
    <source>
        <strain evidence="2">JCM 4335</strain>
    </source>
</reference>
<proteinExistence type="predicted"/>
<keyword evidence="1" id="KW-1133">Transmembrane helix</keyword>
<name>A0A918EMH9_9ACTN</name>
<gene>
    <name evidence="2" type="ORF">GCM10010249_59480</name>
</gene>
<reference evidence="2" key="1">
    <citation type="journal article" date="2014" name="Int. J. Syst. Evol. Microbiol.">
        <title>Complete genome sequence of Corynebacterium casei LMG S-19264T (=DSM 44701T), isolated from a smear-ripened cheese.</title>
        <authorList>
            <consortium name="US DOE Joint Genome Institute (JGI-PGF)"/>
            <person name="Walter F."/>
            <person name="Albersmeier A."/>
            <person name="Kalinowski J."/>
            <person name="Ruckert C."/>
        </authorList>
    </citation>
    <scope>NUCLEOTIDE SEQUENCE</scope>
    <source>
        <strain evidence="2">JCM 4335</strain>
    </source>
</reference>
<comment type="caution">
    <text evidence="2">The sequence shown here is derived from an EMBL/GenBank/DDBJ whole genome shotgun (WGS) entry which is preliminary data.</text>
</comment>